<protein>
    <recommendedName>
        <fullName evidence="4">SH3 domain-containing protein</fullName>
    </recommendedName>
</protein>
<dbReference type="RefSeq" id="WP_145960425.1">
    <property type="nucleotide sequence ID" value="NZ_CP065726.1"/>
</dbReference>
<reference evidence="2 3" key="1">
    <citation type="submission" date="2020-12" db="EMBL/GenBank/DDBJ databases">
        <title>FDA dAtabase for Regulatory Grade micrObial Sequences (FDA-ARGOS): Supporting development and validation of Infectious Disease Dx tests.</title>
        <authorList>
            <person name="Sproer C."/>
            <person name="Gronow S."/>
            <person name="Severitt S."/>
            <person name="Schroder I."/>
            <person name="Tallon L."/>
            <person name="Sadzewicz L."/>
            <person name="Zhao X."/>
            <person name="Boylan J."/>
            <person name="Ott S."/>
            <person name="Bowen H."/>
            <person name="Vavikolanu K."/>
            <person name="Mehta A."/>
            <person name="Aluvathingal J."/>
            <person name="Nadendla S."/>
            <person name="Lowell S."/>
            <person name="Myers T."/>
            <person name="Yan Y."/>
            <person name="Sichtig H."/>
        </authorList>
    </citation>
    <scope>NUCLEOTIDE SEQUENCE [LARGE SCALE GENOMIC DNA]</scope>
    <source>
        <strain evidence="2 3">FDAARGOS_871</strain>
    </source>
</reference>
<sequence length="118" mass="12985">MKKILLFFAALVASQFSQAASSDCAVLNKTADRNGAVYSPVLGKKVMQQGRLYFHTAPHSSCKMPSTFIIKGDHVTAYQNYNGYDYVMFINDKTGVSTEGWVLAKALRTTGTMGLTYQ</sequence>
<dbReference type="Proteomes" id="UP000594865">
    <property type="component" value="Chromosome"/>
</dbReference>
<dbReference type="AlphaFoldDB" id="A0A7T3BN03"/>
<keyword evidence="3" id="KW-1185">Reference proteome</keyword>
<evidence type="ECO:0000313" key="2">
    <source>
        <dbReference type="EMBL" id="QPT38686.1"/>
    </source>
</evidence>
<feature type="chain" id="PRO_5032518288" description="SH3 domain-containing protein" evidence="1">
    <location>
        <begin position="20"/>
        <end position="118"/>
    </location>
</feature>
<dbReference type="GeneID" id="84021282"/>
<keyword evidence="1" id="KW-0732">Signal</keyword>
<gene>
    <name evidence="2" type="ORF">I6G28_03900</name>
</gene>
<proteinExistence type="predicted"/>
<feature type="signal peptide" evidence="1">
    <location>
        <begin position="1"/>
        <end position="19"/>
    </location>
</feature>
<evidence type="ECO:0000313" key="3">
    <source>
        <dbReference type="Proteomes" id="UP000594865"/>
    </source>
</evidence>
<accession>A0A7T3BN03</accession>
<evidence type="ECO:0008006" key="4">
    <source>
        <dbReference type="Google" id="ProtNLM"/>
    </source>
</evidence>
<organism evidence="2 3">
    <name type="scientific">Neisseria cinerea</name>
    <dbReference type="NCBI Taxonomy" id="483"/>
    <lineage>
        <taxon>Bacteria</taxon>
        <taxon>Pseudomonadati</taxon>
        <taxon>Pseudomonadota</taxon>
        <taxon>Betaproteobacteria</taxon>
        <taxon>Neisseriales</taxon>
        <taxon>Neisseriaceae</taxon>
        <taxon>Neisseria</taxon>
    </lineage>
</organism>
<dbReference type="EMBL" id="CP065726">
    <property type="protein sequence ID" value="QPT38686.1"/>
    <property type="molecule type" value="Genomic_DNA"/>
</dbReference>
<evidence type="ECO:0000256" key="1">
    <source>
        <dbReference type="SAM" id="SignalP"/>
    </source>
</evidence>
<name>A0A7T3BN03_NEICI</name>